<feature type="region of interest" description="Disordered" evidence="1">
    <location>
        <begin position="1"/>
        <end position="23"/>
    </location>
</feature>
<feature type="compositionally biased region" description="Basic residues" evidence="1">
    <location>
        <begin position="532"/>
        <end position="546"/>
    </location>
</feature>
<feature type="compositionally biased region" description="Gly residues" evidence="1">
    <location>
        <begin position="491"/>
        <end position="500"/>
    </location>
</feature>
<organism evidence="2 3">
    <name type="scientific">Triparma verrucosa</name>
    <dbReference type="NCBI Taxonomy" id="1606542"/>
    <lineage>
        <taxon>Eukaryota</taxon>
        <taxon>Sar</taxon>
        <taxon>Stramenopiles</taxon>
        <taxon>Ochrophyta</taxon>
        <taxon>Bolidophyceae</taxon>
        <taxon>Parmales</taxon>
        <taxon>Triparmaceae</taxon>
        <taxon>Triparma</taxon>
    </lineage>
</organism>
<protein>
    <submittedName>
        <fullName evidence="2">Uncharacterized protein</fullName>
    </submittedName>
</protein>
<dbReference type="AlphaFoldDB" id="A0A9W7KTU2"/>
<evidence type="ECO:0000313" key="3">
    <source>
        <dbReference type="Proteomes" id="UP001165160"/>
    </source>
</evidence>
<feature type="compositionally biased region" description="Basic and acidic residues" evidence="1">
    <location>
        <begin position="568"/>
        <end position="586"/>
    </location>
</feature>
<dbReference type="EMBL" id="BRXX01000429">
    <property type="protein sequence ID" value="GMI11433.1"/>
    <property type="molecule type" value="Genomic_DNA"/>
</dbReference>
<keyword evidence="3" id="KW-1185">Reference proteome</keyword>
<accession>A0A9W7KTU2</accession>
<proteinExistence type="predicted"/>
<name>A0A9W7KTU2_9STRA</name>
<evidence type="ECO:0000256" key="1">
    <source>
        <dbReference type="SAM" id="MobiDB-lite"/>
    </source>
</evidence>
<sequence length="667" mass="77750">MPTEEKTTTNTFDASAGKVNKKGHSAGLVRRTVMNLPRFSFKREKDWIKKGHIEASSNVASNVKKKLQKSASDVQPTGPRARQAANMPSEEELSRRKTVVGIGKAKKFVVDGTGRGLPIRAFPDAATRRTLLMYCSRNGITQKMLEQLYDSHKEVIEGRYHYDGTKKKWYDYSIDSSLDIFEGHRVEMIAFVVLSHAFFKEYPGLPPHDGKDHRGISFARYVIWSCEICRLKDYEMIDLFMKCLTQKPNIEPNYFMNEGMLPPFFEAIHRNFRSDKYLRYLVDELLPIKEGEDMGLTLAELIRYAYKYPVLLFPIFDFQKMWRRKMFGEHFWSERVFEAHERPEEYEDARSKYGIPSEDFNLFARLPTTKSAWTHTARNVTLDLLAERSRNKIAPPWKLVSKIIASRILKDRFGYQNSYFFLKLLDMREDFIIEKEEEIKAQALEDGELLYDEWLKAEFYHNPITGISKWDNSYKKGATDGVEFSLDMEMGPGGDGGGRRGSILKTKGEDGEGEDGEELEDDYDYEAEQERRRRKKERKRRKKKERREREQLEREGLAKEEGEEEEEKAPPEQDHHESHLLQEDRQGSGLHQFDRNKRRGGVENVLMAAHEDDEEARLDEIDTGFALLARRQQLENATYEVHHEGVSDLIKQTKSRKDDSLIVKTEE</sequence>
<feature type="region of interest" description="Disordered" evidence="1">
    <location>
        <begin position="485"/>
        <end position="600"/>
    </location>
</feature>
<evidence type="ECO:0000313" key="2">
    <source>
        <dbReference type="EMBL" id="GMI11433.1"/>
    </source>
</evidence>
<reference evidence="3" key="1">
    <citation type="journal article" date="2023" name="Commun. Biol.">
        <title>Genome analysis of Parmales, the sister group of diatoms, reveals the evolutionary specialization of diatoms from phago-mixotrophs to photoautotrophs.</title>
        <authorList>
            <person name="Ban H."/>
            <person name="Sato S."/>
            <person name="Yoshikawa S."/>
            <person name="Yamada K."/>
            <person name="Nakamura Y."/>
            <person name="Ichinomiya M."/>
            <person name="Sato N."/>
            <person name="Blanc-Mathieu R."/>
            <person name="Endo H."/>
            <person name="Kuwata A."/>
            <person name="Ogata H."/>
        </authorList>
    </citation>
    <scope>NUCLEOTIDE SEQUENCE [LARGE SCALE GENOMIC DNA]</scope>
    <source>
        <strain evidence="3">NIES 3699</strain>
    </source>
</reference>
<feature type="region of interest" description="Disordered" evidence="1">
    <location>
        <begin position="69"/>
        <end position="95"/>
    </location>
</feature>
<feature type="compositionally biased region" description="Basic and acidic residues" evidence="1">
    <location>
        <begin position="547"/>
        <end position="560"/>
    </location>
</feature>
<gene>
    <name evidence="2" type="ORF">TrVE_jg940</name>
</gene>
<feature type="compositionally biased region" description="Acidic residues" evidence="1">
    <location>
        <begin position="511"/>
        <end position="527"/>
    </location>
</feature>
<dbReference type="Proteomes" id="UP001165160">
    <property type="component" value="Unassembled WGS sequence"/>
</dbReference>
<comment type="caution">
    <text evidence="2">The sequence shown here is derived from an EMBL/GenBank/DDBJ whole genome shotgun (WGS) entry which is preliminary data.</text>
</comment>